<comment type="caution">
    <text evidence="1">The sequence shown here is derived from an EMBL/GenBank/DDBJ whole genome shotgun (WGS) entry which is preliminary data.</text>
</comment>
<dbReference type="AlphaFoldDB" id="A0A061JIX3"/>
<gene>
    <name evidence="1" type="ORF">K737_300250</name>
</gene>
<organism evidence="1 2">
    <name type="scientific">Holospora undulata HU1</name>
    <dbReference type="NCBI Taxonomy" id="1321371"/>
    <lineage>
        <taxon>Bacteria</taxon>
        <taxon>Pseudomonadati</taxon>
        <taxon>Pseudomonadota</taxon>
        <taxon>Alphaproteobacteria</taxon>
        <taxon>Holosporales</taxon>
        <taxon>Holosporaceae</taxon>
        <taxon>Holospora</taxon>
    </lineage>
</organism>
<evidence type="ECO:0000313" key="1">
    <source>
        <dbReference type="EMBL" id="ETZ05314.1"/>
    </source>
</evidence>
<sequence length="147" mass="16814">MLWPQKHSSMEKSIQVLHARKTKRNRKKMIRDLVEKIRINNGRNANPTCGLINLKSAKTTDKAVNQGIDEEKTVKERKRHSVTDTQGHIFHVKVHTVAGCKAFDEAGVKYPSLKGVCPVSGYRKTLEEFVRHILDLFGNYHLGFHII</sequence>
<dbReference type="Proteomes" id="UP000026922">
    <property type="component" value="Unassembled WGS sequence"/>
</dbReference>
<proteinExistence type="predicted"/>
<protein>
    <submittedName>
        <fullName evidence="1">Uncharacterized protein</fullName>
    </submittedName>
</protein>
<accession>A0A061JIX3</accession>
<name>A0A061JIX3_9PROT</name>
<keyword evidence="2" id="KW-1185">Reference proteome</keyword>
<reference evidence="1 2" key="1">
    <citation type="journal article" date="2013" name="Genome Announc.">
        <title>Draft Genome Sequence of Holospora undulata Strain HU1, a Micronucleus-Specific Symbiont of the Ciliate Paramecium caudatum.</title>
        <authorList>
            <person name="Dohra H."/>
            <person name="Suzuki H."/>
            <person name="Suzuki T."/>
            <person name="Tanaka K."/>
            <person name="Fujishima M."/>
        </authorList>
    </citation>
    <scope>NUCLEOTIDE SEQUENCE [LARGE SCALE GENOMIC DNA]</scope>
    <source>
        <strain evidence="1 2">HU1</strain>
    </source>
</reference>
<evidence type="ECO:0000313" key="2">
    <source>
        <dbReference type="Proteomes" id="UP000026922"/>
    </source>
</evidence>
<dbReference type="EMBL" id="ARPM03000074">
    <property type="protein sequence ID" value="ETZ05314.1"/>
    <property type="molecule type" value="Genomic_DNA"/>
</dbReference>